<evidence type="ECO:0000256" key="1">
    <source>
        <dbReference type="ARBA" id="ARBA00010088"/>
    </source>
</evidence>
<dbReference type="Proteomes" id="UP000249363">
    <property type="component" value="Unassembled WGS sequence"/>
</dbReference>
<evidence type="ECO:0000259" key="3">
    <source>
        <dbReference type="Pfam" id="PF06441"/>
    </source>
</evidence>
<dbReference type="Pfam" id="PF06441">
    <property type="entry name" value="EHN"/>
    <property type="match status" value="1"/>
</dbReference>
<dbReference type="PANTHER" id="PTHR21661">
    <property type="entry name" value="EPOXIDE HYDROLASE 1-RELATED"/>
    <property type="match status" value="1"/>
</dbReference>
<dbReference type="GO" id="GO:0004301">
    <property type="term" value="F:epoxide hydrolase activity"/>
    <property type="evidence" value="ECO:0007669"/>
    <property type="project" value="TreeGrafter"/>
</dbReference>
<organism evidence="4 5">
    <name type="scientific">Talaromyces amestolkiae</name>
    <dbReference type="NCBI Taxonomy" id="1196081"/>
    <lineage>
        <taxon>Eukaryota</taxon>
        <taxon>Fungi</taxon>
        <taxon>Dikarya</taxon>
        <taxon>Ascomycota</taxon>
        <taxon>Pezizomycotina</taxon>
        <taxon>Eurotiomycetes</taxon>
        <taxon>Eurotiomycetidae</taxon>
        <taxon>Eurotiales</taxon>
        <taxon>Trichocomaceae</taxon>
        <taxon>Talaromyces</taxon>
        <taxon>Talaromyces sect. Talaromyces</taxon>
    </lineage>
</organism>
<feature type="domain" description="Epoxide hydrolase N-terminal" evidence="3">
    <location>
        <begin position="20"/>
        <end position="131"/>
    </location>
</feature>
<dbReference type="AlphaFoldDB" id="A0A364L9D5"/>
<comment type="caution">
    <text evidence="4">The sequence shown here is derived from an EMBL/GenBank/DDBJ whole genome shotgun (WGS) entry which is preliminary data.</text>
</comment>
<evidence type="ECO:0000313" key="4">
    <source>
        <dbReference type="EMBL" id="RAO72383.1"/>
    </source>
</evidence>
<dbReference type="InterPro" id="IPR010497">
    <property type="entry name" value="Epoxide_hydro_N"/>
</dbReference>
<evidence type="ECO:0000313" key="5">
    <source>
        <dbReference type="Proteomes" id="UP000249363"/>
    </source>
</evidence>
<dbReference type="OrthoDB" id="7130006at2759"/>
<gene>
    <name evidence="4" type="ORF">BHQ10_008395</name>
</gene>
<dbReference type="InterPro" id="IPR000639">
    <property type="entry name" value="Epox_hydrolase-like"/>
</dbReference>
<dbReference type="Gene3D" id="3.40.50.1820">
    <property type="entry name" value="alpha/beta hydrolase"/>
    <property type="match status" value="1"/>
</dbReference>
<comment type="similarity">
    <text evidence="1">Belongs to the peptidase S33 family.</text>
</comment>
<keyword evidence="5" id="KW-1185">Reference proteome</keyword>
<protein>
    <recommendedName>
        <fullName evidence="3">Epoxide hydrolase N-terminal domain-containing protein</fullName>
    </recommendedName>
</protein>
<proteinExistence type="inferred from homology"/>
<evidence type="ECO:0000256" key="2">
    <source>
        <dbReference type="ARBA" id="ARBA00022801"/>
    </source>
</evidence>
<dbReference type="InterPro" id="IPR029058">
    <property type="entry name" value="AB_hydrolase_fold"/>
</dbReference>
<accession>A0A364L9D5</accession>
<dbReference type="PRINTS" id="PR00412">
    <property type="entry name" value="EPOXHYDRLASE"/>
</dbReference>
<dbReference type="RefSeq" id="XP_040736897.1">
    <property type="nucleotide sequence ID" value="XM_040881195.1"/>
</dbReference>
<dbReference type="SUPFAM" id="SSF53474">
    <property type="entry name" value="alpha/beta-Hydrolases"/>
    <property type="match status" value="1"/>
</dbReference>
<dbReference type="GO" id="GO:0097176">
    <property type="term" value="P:epoxide metabolic process"/>
    <property type="evidence" value="ECO:0007669"/>
    <property type="project" value="TreeGrafter"/>
</dbReference>
<dbReference type="GeneID" id="63797609"/>
<keyword evidence="2" id="KW-0378">Hydrolase</keyword>
<name>A0A364L9D5_TALAM</name>
<dbReference type="EMBL" id="MIKG01000019">
    <property type="protein sequence ID" value="RAO72383.1"/>
    <property type="molecule type" value="Genomic_DNA"/>
</dbReference>
<dbReference type="PIRSF" id="PIRSF001112">
    <property type="entry name" value="Epoxide_hydrolase"/>
    <property type="match status" value="1"/>
</dbReference>
<reference evidence="4 5" key="1">
    <citation type="journal article" date="2017" name="Biotechnol. Biofuels">
        <title>Differential beta-glucosidase expression as a function of carbon source availability in Talaromyces amestolkiae: a genomic and proteomic approach.</title>
        <authorList>
            <person name="de Eugenio L.I."/>
            <person name="Mendez-Liter J.A."/>
            <person name="Nieto-Dominguez M."/>
            <person name="Alonso L."/>
            <person name="Gil-Munoz J."/>
            <person name="Barriuso J."/>
            <person name="Prieto A."/>
            <person name="Martinez M.J."/>
        </authorList>
    </citation>
    <scope>NUCLEOTIDE SEQUENCE [LARGE SCALE GENOMIC DNA]</scope>
    <source>
        <strain evidence="4 5">CIB</strain>
    </source>
</reference>
<sequence>MAPILFGTPPHQVASNAELTPFIIDVPDAEINRLQILLENSPIAPPNRANSREDGSLGIPRKSLVALIESWKGYDWRKWESTLNSFPQYKITIADDDSRRYQIHFFALFSSNPAAVPILLLHGWPGSVVEFLPLLLSLRSRYANSGPASLPYHLIIPHYIGYGFSDPPPIDKDFTHVDNARLMSKMMHTLGFAESGYVVQGGDLGSATALVVASNDPACKLVHVNLLNIPPPPGLDVEADIKAGRYTPDETQSLIDTMDFLKRKAAFIQFDGTRPALAGFLVACSPVGLLAWIGEKMITWTDETPDIELILTNVALYWFSECYPTTIFHHQLVVDDPGPLTQGWKGVNVPLGYSWFKKELVNPPKAWIDHAGKVSWYRTHDKGGHFAALELPDVFWKDVEDFVNEFWRKHDH</sequence>
<dbReference type="STRING" id="1196081.A0A364L9D5"/>
<dbReference type="InterPro" id="IPR016292">
    <property type="entry name" value="Epoxide_hydrolase"/>
</dbReference>
<dbReference type="PANTHER" id="PTHR21661:SF39">
    <property type="entry name" value="HYDROLASE, PUTATIVE (AFU_ORTHOLOGUE AFUA_3G08960)-RELATED"/>
    <property type="match status" value="1"/>
</dbReference>